<dbReference type="AlphaFoldDB" id="A0A4R5XH33"/>
<reference evidence="1 2" key="1">
    <citation type="submission" date="2018-06" db="EMBL/GenBank/DDBJ databases">
        <title>A transcriptomic atlas of mushroom development highlights an independent origin of complex multicellularity.</title>
        <authorList>
            <consortium name="DOE Joint Genome Institute"/>
            <person name="Krizsan K."/>
            <person name="Almasi E."/>
            <person name="Merenyi Z."/>
            <person name="Sahu N."/>
            <person name="Viragh M."/>
            <person name="Koszo T."/>
            <person name="Mondo S."/>
            <person name="Kiss B."/>
            <person name="Balint B."/>
            <person name="Kues U."/>
            <person name="Barry K."/>
            <person name="Hegedus J.C."/>
            <person name="Henrissat B."/>
            <person name="Johnson J."/>
            <person name="Lipzen A."/>
            <person name="Ohm R."/>
            <person name="Nagy I."/>
            <person name="Pangilinan J."/>
            <person name="Yan J."/>
            <person name="Xiong Y."/>
            <person name="Grigoriev I.V."/>
            <person name="Hibbett D.S."/>
            <person name="Nagy L.G."/>
        </authorList>
    </citation>
    <scope>NUCLEOTIDE SEQUENCE [LARGE SCALE GENOMIC DNA]</scope>
    <source>
        <strain evidence="1 2">SZMC22713</strain>
    </source>
</reference>
<name>A0A4R5XH33_9AGAM</name>
<keyword evidence="2" id="KW-1185">Reference proteome</keyword>
<organism evidence="1 2">
    <name type="scientific">Rickenella mellea</name>
    <dbReference type="NCBI Taxonomy" id="50990"/>
    <lineage>
        <taxon>Eukaryota</taxon>
        <taxon>Fungi</taxon>
        <taxon>Dikarya</taxon>
        <taxon>Basidiomycota</taxon>
        <taxon>Agaricomycotina</taxon>
        <taxon>Agaricomycetes</taxon>
        <taxon>Hymenochaetales</taxon>
        <taxon>Rickenellaceae</taxon>
        <taxon>Rickenella</taxon>
    </lineage>
</organism>
<proteinExistence type="predicted"/>
<dbReference type="Proteomes" id="UP000294933">
    <property type="component" value="Unassembled WGS sequence"/>
</dbReference>
<evidence type="ECO:0000313" key="1">
    <source>
        <dbReference type="EMBL" id="TDL29945.1"/>
    </source>
</evidence>
<dbReference type="EMBL" id="ML170156">
    <property type="protein sequence ID" value="TDL29945.1"/>
    <property type="molecule type" value="Genomic_DNA"/>
</dbReference>
<gene>
    <name evidence="1" type="ORF">BD410DRAFT_823914</name>
</gene>
<accession>A0A4R5XH33</accession>
<sequence>MHNIIMTDDKIYLSGWTDAGFYPIWFETAAMKMKAEEPREAEEPETLESWLRRIPEIAGEYEEQERWLERMGWGLFMAA</sequence>
<evidence type="ECO:0000313" key="2">
    <source>
        <dbReference type="Proteomes" id="UP000294933"/>
    </source>
</evidence>
<dbReference type="VEuPathDB" id="FungiDB:BD410DRAFT_823914"/>
<protein>
    <submittedName>
        <fullName evidence="1">Uncharacterized protein</fullName>
    </submittedName>
</protein>